<dbReference type="Gene3D" id="3.40.50.720">
    <property type="entry name" value="NAD(P)-binding Rossmann-like Domain"/>
    <property type="match status" value="1"/>
</dbReference>
<dbReference type="PANTHER" id="PTHR44154:SF1">
    <property type="entry name" value="QUINONE OXIDOREDUCTASE"/>
    <property type="match status" value="1"/>
</dbReference>
<comment type="caution">
    <text evidence="3">The sequence shown here is derived from an EMBL/GenBank/DDBJ whole genome shotgun (WGS) entry which is preliminary data.</text>
</comment>
<feature type="domain" description="Enoyl reductase (ER)" evidence="2">
    <location>
        <begin position="10"/>
        <end position="299"/>
    </location>
</feature>
<keyword evidence="1" id="KW-0521">NADP</keyword>
<accession>A0ABU0PCF0</accession>
<dbReference type="InterPro" id="IPR036291">
    <property type="entry name" value="NAD(P)-bd_dom_sf"/>
</dbReference>
<gene>
    <name evidence="3" type="ORF">QFZ46_002511</name>
</gene>
<dbReference type="RefSeq" id="WP_307361994.1">
    <property type="nucleotide sequence ID" value="NZ_JAUSXK010000001.1"/>
</dbReference>
<dbReference type="EMBL" id="JAUSXK010000001">
    <property type="protein sequence ID" value="MDQ0644351.1"/>
    <property type="molecule type" value="Genomic_DNA"/>
</dbReference>
<dbReference type="Pfam" id="PF13602">
    <property type="entry name" value="ADH_zinc_N_2"/>
    <property type="match status" value="1"/>
</dbReference>
<evidence type="ECO:0000313" key="3">
    <source>
        <dbReference type="EMBL" id="MDQ0644351.1"/>
    </source>
</evidence>
<dbReference type="InterPro" id="IPR013154">
    <property type="entry name" value="ADH-like_N"/>
</dbReference>
<name>A0ABU0PCF0_9MICO</name>
<dbReference type="Pfam" id="PF08240">
    <property type="entry name" value="ADH_N"/>
    <property type="match status" value="1"/>
</dbReference>
<evidence type="ECO:0000313" key="4">
    <source>
        <dbReference type="Proteomes" id="UP001239085"/>
    </source>
</evidence>
<organism evidence="3 4">
    <name type="scientific">Microbacterium murale</name>
    <dbReference type="NCBI Taxonomy" id="1081040"/>
    <lineage>
        <taxon>Bacteria</taxon>
        <taxon>Bacillati</taxon>
        <taxon>Actinomycetota</taxon>
        <taxon>Actinomycetes</taxon>
        <taxon>Micrococcales</taxon>
        <taxon>Microbacteriaceae</taxon>
        <taxon>Microbacterium</taxon>
    </lineage>
</organism>
<proteinExistence type="predicted"/>
<dbReference type="Gene3D" id="3.90.180.10">
    <property type="entry name" value="Medium-chain alcohol dehydrogenases, catalytic domain"/>
    <property type="match status" value="1"/>
</dbReference>
<evidence type="ECO:0000259" key="2">
    <source>
        <dbReference type="SMART" id="SM00829"/>
    </source>
</evidence>
<dbReference type="SUPFAM" id="SSF51735">
    <property type="entry name" value="NAD(P)-binding Rossmann-fold domains"/>
    <property type="match status" value="1"/>
</dbReference>
<dbReference type="Proteomes" id="UP001239085">
    <property type="component" value="Unassembled WGS sequence"/>
</dbReference>
<sequence>MKAAVITSFGNPSVLRVSDAPRPDPGRGQVLARVHAAGVNPAEILARAGAFHLQAPAIIGFEFAGVVEAVGPGVDEDLVGKRVAGWPDSATQGSYAEYTVSSNYTTIPDGVSFEDAAATVIGADNAARALGLLHLRAGETLVVTGASGALGSAAVQFARHQDVTVIGVASEANADFVRSIGATPVAHGPGLVGRIRAAAPSGVDAALDTAGKGLLPDLVEVLGSPDRMVTLADRDAARHGVEFSAGHSGNRDHRPVRKALELIAAGEWTTRIGRSFPLADAAEAHRLVATGHTGGKVILIP</sequence>
<evidence type="ECO:0000256" key="1">
    <source>
        <dbReference type="ARBA" id="ARBA00022857"/>
    </source>
</evidence>
<dbReference type="SMART" id="SM00829">
    <property type="entry name" value="PKS_ER"/>
    <property type="match status" value="1"/>
</dbReference>
<dbReference type="InterPro" id="IPR011032">
    <property type="entry name" value="GroES-like_sf"/>
</dbReference>
<dbReference type="SUPFAM" id="SSF50129">
    <property type="entry name" value="GroES-like"/>
    <property type="match status" value="1"/>
</dbReference>
<protein>
    <submittedName>
        <fullName evidence="3">NADPH:quinone reductase-like Zn-dependent oxidoreductase</fullName>
    </submittedName>
</protein>
<dbReference type="PANTHER" id="PTHR44154">
    <property type="entry name" value="QUINONE OXIDOREDUCTASE"/>
    <property type="match status" value="1"/>
</dbReference>
<dbReference type="InterPro" id="IPR051603">
    <property type="entry name" value="Zinc-ADH_QOR/CCCR"/>
</dbReference>
<keyword evidence="4" id="KW-1185">Reference proteome</keyword>
<dbReference type="CDD" id="cd05289">
    <property type="entry name" value="MDR_like_2"/>
    <property type="match status" value="1"/>
</dbReference>
<dbReference type="InterPro" id="IPR020843">
    <property type="entry name" value="ER"/>
</dbReference>
<reference evidence="3 4" key="1">
    <citation type="submission" date="2023-07" db="EMBL/GenBank/DDBJ databases">
        <title>Comparative genomics of wheat-associated soil bacteria to identify genetic determinants of phenazine resistance.</title>
        <authorList>
            <person name="Mouncey N."/>
        </authorList>
    </citation>
    <scope>NUCLEOTIDE SEQUENCE [LARGE SCALE GENOMIC DNA]</scope>
    <source>
        <strain evidence="3 4">W2I7</strain>
    </source>
</reference>